<reference evidence="1 2" key="1">
    <citation type="submission" date="2016-12" db="EMBL/GenBank/DDBJ databases">
        <title>The new phylogeny of genus Mycobacterium.</title>
        <authorList>
            <person name="Tortoli E."/>
            <person name="Trovato A."/>
            <person name="Cirillo D.M."/>
        </authorList>
    </citation>
    <scope>NUCLEOTIDE SEQUENCE [LARGE SCALE GENOMIC DNA]</scope>
    <source>
        <strain evidence="1 2">DSM 45130</strain>
    </source>
</reference>
<dbReference type="PANTHER" id="PTHR30188">
    <property type="entry name" value="ABC TRANSPORTER PERMEASE PROTEIN-RELATED"/>
    <property type="match status" value="1"/>
</dbReference>
<dbReference type="EMBL" id="MVHS01000045">
    <property type="protein sequence ID" value="ORA67100.1"/>
    <property type="molecule type" value="Genomic_DNA"/>
</dbReference>
<gene>
    <name evidence="1" type="ORF">BST26_16115</name>
</gene>
<sequence>MTSVQAAAKPIRAMGGFFAMTIDTFIAVFRSPLAWREYIIQSWFVARVSVLPALMLTMPYSVLLVFTFNILLTEFGATDFAGTGSAIGTVNQIGPIVTVLVVSGAGATAMCADLGARTIRDEIDALRVMGINPIQALVVPRVLAATTVALALSASVILVGLSGAFLFTVYVQHVSPGAFVAGLTLLTGLPDVIVALVKAALFGTAAGLIACYKGLSVGGGPAGVGNAVNETVVFTFMVLFAINIVVTAVGIQFTLN</sequence>
<dbReference type="PANTHER" id="PTHR30188:SF4">
    <property type="entry name" value="PROTEIN TRIGALACTOSYLDIACYLGLYCEROL 1, CHLOROPLASTIC"/>
    <property type="match status" value="1"/>
</dbReference>
<name>A0A1X0D5T5_9MYCO</name>
<keyword evidence="2" id="KW-1185">Reference proteome</keyword>
<dbReference type="OrthoDB" id="5243306at2"/>
<dbReference type="InterPro" id="IPR030802">
    <property type="entry name" value="Permease_MalE"/>
</dbReference>
<evidence type="ECO:0000313" key="2">
    <source>
        <dbReference type="Proteomes" id="UP000192801"/>
    </source>
</evidence>
<protein>
    <submittedName>
        <fullName evidence="1">ABC transporter permease</fullName>
    </submittedName>
</protein>
<dbReference type="AlphaFoldDB" id="A0A1X0D5T5"/>
<organism evidence="1 2">
    <name type="scientific">Mycolicibacterium insubricum</name>
    <dbReference type="NCBI Taxonomy" id="444597"/>
    <lineage>
        <taxon>Bacteria</taxon>
        <taxon>Bacillati</taxon>
        <taxon>Actinomycetota</taxon>
        <taxon>Actinomycetes</taxon>
        <taxon>Mycobacteriales</taxon>
        <taxon>Mycobacteriaceae</taxon>
        <taxon>Mycolicibacterium</taxon>
    </lineage>
</organism>
<accession>A0A1X0D5T5</accession>
<comment type="caution">
    <text evidence="1">The sequence shown here is derived from an EMBL/GenBank/DDBJ whole genome shotgun (WGS) entry which is preliminary data.</text>
</comment>
<dbReference type="GO" id="GO:0005548">
    <property type="term" value="F:phospholipid transporter activity"/>
    <property type="evidence" value="ECO:0007669"/>
    <property type="project" value="TreeGrafter"/>
</dbReference>
<dbReference type="STRING" id="444597.BST26_16115"/>
<dbReference type="Proteomes" id="UP000192801">
    <property type="component" value="Unassembled WGS sequence"/>
</dbReference>
<proteinExistence type="predicted"/>
<dbReference type="RefSeq" id="WP_083032340.1">
    <property type="nucleotide sequence ID" value="NZ_AP022618.1"/>
</dbReference>
<dbReference type="GO" id="GO:0043190">
    <property type="term" value="C:ATP-binding cassette (ABC) transporter complex"/>
    <property type="evidence" value="ECO:0007669"/>
    <property type="project" value="InterPro"/>
</dbReference>
<dbReference type="Pfam" id="PF02405">
    <property type="entry name" value="MlaE"/>
    <property type="match status" value="1"/>
</dbReference>
<evidence type="ECO:0000313" key="1">
    <source>
        <dbReference type="EMBL" id="ORA67100.1"/>
    </source>
</evidence>